<organism evidence="2">
    <name type="scientific">Anopheles darlingi</name>
    <name type="common">Mosquito</name>
    <dbReference type="NCBI Taxonomy" id="43151"/>
    <lineage>
        <taxon>Eukaryota</taxon>
        <taxon>Metazoa</taxon>
        <taxon>Ecdysozoa</taxon>
        <taxon>Arthropoda</taxon>
        <taxon>Hexapoda</taxon>
        <taxon>Insecta</taxon>
        <taxon>Pterygota</taxon>
        <taxon>Neoptera</taxon>
        <taxon>Endopterygota</taxon>
        <taxon>Diptera</taxon>
        <taxon>Nematocera</taxon>
        <taxon>Culicoidea</taxon>
        <taxon>Culicidae</taxon>
        <taxon>Anophelinae</taxon>
        <taxon>Anopheles</taxon>
    </lineage>
</organism>
<dbReference type="EMBL" id="GGFL01012263">
    <property type="protein sequence ID" value="MBW76441.1"/>
    <property type="molecule type" value="Transcribed_RNA"/>
</dbReference>
<reference evidence="2" key="1">
    <citation type="submission" date="2018-01" db="EMBL/GenBank/DDBJ databases">
        <title>An insight into the sialome of Amazonian anophelines.</title>
        <authorList>
            <person name="Ribeiro J.M."/>
            <person name="Scarpassa V."/>
            <person name="Calvo E."/>
        </authorList>
    </citation>
    <scope>NUCLEOTIDE SEQUENCE</scope>
</reference>
<dbReference type="AlphaFoldDB" id="A0A2M4DG24"/>
<protein>
    <submittedName>
        <fullName evidence="2">Putative secreted protein</fullName>
    </submittedName>
</protein>
<name>A0A2M4DG24_ANODA</name>
<keyword evidence="1" id="KW-0732">Signal</keyword>
<proteinExistence type="predicted"/>
<feature type="signal peptide" evidence="1">
    <location>
        <begin position="1"/>
        <end position="21"/>
    </location>
</feature>
<accession>A0A2M4DG24</accession>
<evidence type="ECO:0000313" key="2">
    <source>
        <dbReference type="EMBL" id="MBW76441.1"/>
    </source>
</evidence>
<evidence type="ECO:0000256" key="1">
    <source>
        <dbReference type="SAM" id="SignalP"/>
    </source>
</evidence>
<feature type="chain" id="PRO_5014798690" evidence="1">
    <location>
        <begin position="22"/>
        <end position="83"/>
    </location>
</feature>
<sequence>MRGLATLPLLLLLLLLQPELASLSRSSEQEEPPGKSASSCIFNTICQWHCGMLHVAVDGPFAGHQARGVTVAPSHRTHHHQSI</sequence>